<feature type="transmembrane region" description="Helical" evidence="1">
    <location>
        <begin position="103"/>
        <end position="123"/>
    </location>
</feature>
<name>A0AAV2WII8_MYCNE</name>
<dbReference type="Proteomes" id="UP000028864">
    <property type="component" value="Unassembled WGS sequence"/>
</dbReference>
<feature type="transmembrane region" description="Helical" evidence="1">
    <location>
        <begin position="6"/>
        <end position="28"/>
    </location>
</feature>
<keyword evidence="1" id="KW-0812">Transmembrane</keyword>
<reference evidence="2" key="1">
    <citation type="submission" date="2014-05" db="EMBL/GenBank/DDBJ databases">
        <authorList>
            <person name="Urmite Genomes"/>
        </authorList>
    </citation>
    <scope>NUCLEOTIDE SEQUENCE</scope>
    <source>
        <strain evidence="2">DSM 44074</strain>
    </source>
</reference>
<dbReference type="AlphaFoldDB" id="A0AAV2WII8"/>
<keyword evidence="1" id="KW-1133">Transmembrane helix</keyword>
<reference evidence="2" key="2">
    <citation type="submission" date="2015-09" db="EMBL/GenBank/DDBJ databases">
        <title>Draft genome sequence of Mycobacterium neoaurum DSM 44074.</title>
        <authorList>
            <person name="Croce O."/>
            <person name="Robert C."/>
            <person name="Raoult D."/>
            <person name="Drancourt M."/>
        </authorList>
    </citation>
    <scope>NUCLEOTIDE SEQUENCE</scope>
    <source>
        <strain evidence="2">DSM 44074</strain>
    </source>
</reference>
<evidence type="ECO:0000256" key="1">
    <source>
        <dbReference type="SAM" id="Phobius"/>
    </source>
</evidence>
<dbReference type="RefSeq" id="WP_030135213.1">
    <property type="nucleotide sequence ID" value="NZ_JAQIIW010000002.1"/>
</dbReference>
<keyword evidence="1" id="KW-0472">Membrane</keyword>
<sequence length="124" mass="12878">MSVLVQIGLFELAFGALLGWAVAGNLLAPEAIKRLGIVSPRRIMQAHLDYIMMGVILIAVGLALPGLTAWIATLVVLGTLLNPTLFLPMAFSEKASSTTAFKVISLLSFVATSIGLVGAAVSAL</sequence>
<evidence type="ECO:0000313" key="2">
    <source>
        <dbReference type="EMBL" id="CDQ44040.1"/>
    </source>
</evidence>
<proteinExistence type="predicted"/>
<organism evidence="2 3">
    <name type="scientific">Mycolicibacterium neoaurum</name>
    <name type="common">Mycobacterium neoaurum</name>
    <dbReference type="NCBI Taxonomy" id="1795"/>
    <lineage>
        <taxon>Bacteria</taxon>
        <taxon>Bacillati</taxon>
        <taxon>Actinomycetota</taxon>
        <taxon>Actinomycetes</taxon>
        <taxon>Mycobacteriales</taxon>
        <taxon>Mycobacteriaceae</taxon>
        <taxon>Mycolicibacterium</taxon>
    </lineage>
</organism>
<evidence type="ECO:0000313" key="3">
    <source>
        <dbReference type="Proteomes" id="UP000028864"/>
    </source>
</evidence>
<feature type="transmembrane region" description="Helical" evidence="1">
    <location>
        <begin position="70"/>
        <end position="91"/>
    </location>
</feature>
<feature type="transmembrane region" description="Helical" evidence="1">
    <location>
        <begin position="48"/>
        <end position="64"/>
    </location>
</feature>
<gene>
    <name evidence="2" type="ORF">BN1047_01916</name>
</gene>
<protein>
    <submittedName>
        <fullName evidence="2">Uncharacterized protein</fullName>
    </submittedName>
</protein>
<dbReference type="EMBL" id="LK021338">
    <property type="protein sequence ID" value="CDQ44040.1"/>
    <property type="molecule type" value="Genomic_DNA"/>
</dbReference>
<accession>A0AAV2WII8</accession>